<dbReference type="AlphaFoldDB" id="A0A9P7KGT2"/>
<evidence type="ECO:0000313" key="3">
    <source>
        <dbReference type="Proteomes" id="UP000775547"/>
    </source>
</evidence>
<keyword evidence="3" id="KW-1185">Reference proteome</keyword>
<dbReference type="InterPro" id="IPR039156">
    <property type="entry name" value="PHAF1/BROMI"/>
</dbReference>
<reference evidence="2" key="1">
    <citation type="submission" date="2020-07" db="EMBL/GenBank/DDBJ databases">
        <authorList>
            <person name="Nieuwenhuis M."/>
            <person name="Van De Peppel L.J.J."/>
        </authorList>
    </citation>
    <scope>NUCLEOTIDE SEQUENCE</scope>
    <source>
        <strain evidence="2">AP01</strain>
        <tissue evidence="2">Mycelium</tissue>
    </source>
</reference>
<accession>A0A9P7KGT2</accession>
<dbReference type="InterPro" id="IPR005373">
    <property type="entry name" value="PHAF1"/>
</dbReference>
<organism evidence="2 3">
    <name type="scientific">Asterophora parasitica</name>
    <dbReference type="NCBI Taxonomy" id="117018"/>
    <lineage>
        <taxon>Eukaryota</taxon>
        <taxon>Fungi</taxon>
        <taxon>Dikarya</taxon>
        <taxon>Basidiomycota</taxon>
        <taxon>Agaricomycotina</taxon>
        <taxon>Agaricomycetes</taxon>
        <taxon>Agaricomycetidae</taxon>
        <taxon>Agaricales</taxon>
        <taxon>Tricholomatineae</taxon>
        <taxon>Lyophyllaceae</taxon>
        <taxon>Asterophora</taxon>
    </lineage>
</organism>
<dbReference type="PANTHER" id="PTHR13465:SF2">
    <property type="entry name" value="PHAGOSOME ASSEMBLY FACTOR 1"/>
    <property type="match status" value="1"/>
</dbReference>
<evidence type="ECO:0000256" key="1">
    <source>
        <dbReference type="ARBA" id="ARBA00024339"/>
    </source>
</evidence>
<comment type="similarity">
    <text evidence="1">Belongs to the PHAF1 family.</text>
</comment>
<name>A0A9P7KGT2_9AGAR</name>
<dbReference type="GO" id="GO:0005802">
    <property type="term" value="C:trans-Golgi network"/>
    <property type="evidence" value="ECO:0007669"/>
    <property type="project" value="TreeGrafter"/>
</dbReference>
<reference evidence="2" key="2">
    <citation type="submission" date="2021-10" db="EMBL/GenBank/DDBJ databases">
        <title>Phylogenomics reveals ancestral predisposition of the termite-cultivated fungus Termitomyces towards a domesticated lifestyle.</title>
        <authorList>
            <person name="Auxier B."/>
            <person name="Grum-Grzhimaylo A."/>
            <person name="Cardenas M.E."/>
            <person name="Lodge J.D."/>
            <person name="Laessoe T."/>
            <person name="Pedersen O."/>
            <person name="Smith M.E."/>
            <person name="Kuyper T.W."/>
            <person name="Franco-Molano E.A."/>
            <person name="Baroni T.J."/>
            <person name="Aanen D.K."/>
        </authorList>
    </citation>
    <scope>NUCLEOTIDE SEQUENCE</scope>
    <source>
        <strain evidence="2">AP01</strain>
        <tissue evidence="2">Mycelium</tissue>
    </source>
</reference>
<dbReference type="PANTHER" id="PTHR13465">
    <property type="entry name" value="UPF0183 PROTEIN"/>
    <property type="match status" value="1"/>
</dbReference>
<gene>
    <name evidence="2" type="ORF">DXG03_000323</name>
</gene>
<dbReference type="OrthoDB" id="411211at2759"/>
<comment type="caution">
    <text evidence="2">The sequence shown here is derived from an EMBL/GenBank/DDBJ whole genome shotgun (WGS) entry which is preliminary data.</text>
</comment>
<proteinExistence type="inferred from homology"/>
<dbReference type="EMBL" id="JABCKV010000001">
    <property type="protein sequence ID" value="KAG5648974.1"/>
    <property type="molecule type" value="Genomic_DNA"/>
</dbReference>
<protein>
    <submittedName>
        <fullName evidence="2">Uncharacterized protein</fullName>
    </submittedName>
</protein>
<sequence>MFSTLDVDIRPGSGLGRFEIGASLWTVLDMLRSLTHIFPSVEVKYDPDTSSTTPVVLHLRPHLDLLFSGKHQRLHTICLRKLRDPFPPVTLRYKDTVLSSAEGPFTRVVARRAFGPTYPGDELRYPGLWFSFEEDGRGDGGRGVEDKTQEVKRVLVSQKGNDGKSQDALEEVGEVPVMEGDVKQAVVKVHDGVALYFYGAAGASAKPVHIRLGETTAQDLTVDLGPPLRVHYKEDERMSIHATDSVPETDNGYFYNYFQHGLDFLISGPSHVVTKIILHSNVPGSPLFQRYKRCNWEIEGKPEDDEDDTPPRKRFYDRFETISHFLSPREPPPSMHLDRTDEEEDITLPSTTSRLYGYDGIILEVSEASQVLSVTLF</sequence>
<evidence type="ECO:0000313" key="2">
    <source>
        <dbReference type="EMBL" id="KAG5648974.1"/>
    </source>
</evidence>
<dbReference type="Proteomes" id="UP000775547">
    <property type="component" value="Unassembled WGS sequence"/>
</dbReference>
<dbReference type="Pfam" id="PF03676">
    <property type="entry name" value="PHAF1"/>
    <property type="match status" value="1"/>
</dbReference>
<dbReference type="GO" id="GO:0043001">
    <property type="term" value="P:Golgi to plasma membrane protein transport"/>
    <property type="evidence" value="ECO:0007669"/>
    <property type="project" value="TreeGrafter"/>
</dbReference>